<dbReference type="Proteomes" id="UP000663879">
    <property type="component" value="Unassembled WGS sequence"/>
</dbReference>
<evidence type="ECO:0000256" key="3">
    <source>
        <dbReference type="ARBA" id="ARBA00022448"/>
    </source>
</evidence>
<evidence type="ECO:0000256" key="2">
    <source>
        <dbReference type="ARBA" id="ARBA00009063"/>
    </source>
</evidence>
<evidence type="ECO:0000256" key="6">
    <source>
        <dbReference type="ARBA" id="ARBA00022989"/>
    </source>
</evidence>
<evidence type="ECO:0000256" key="8">
    <source>
        <dbReference type="ARBA" id="ARBA00023136"/>
    </source>
</evidence>
<evidence type="ECO:0000256" key="7">
    <source>
        <dbReference type="ARBA" id="ARBA00023054"/>
    </source>
</evidence>
<comment type="similarity">
    <text evidence="2">Belongs to the syntaxin family.</text>
</comment>
<feature type="domain" description="T-SNARE coiled-coil homology" evidence="11">
    <location>
        <begin position="212"/>
        <end position="268"/>
    </location>
</feature>
<keyword evidence="8 10" id="KW-0472">Membrane</keyword>
<name>A0A814MM85_9BILA</name>
<feature type="transmembrane region" description="Helical" evidence="10">
    <location>
        <begin position="275"/>
        <end position="296"/>
    </location>
</feature>
<dbReference type="PROSITE" id="PS50192">
    <property type="entry name" value="T_SNARE"/>
    <property type="match status" value="1"/>
</dbReference>
<dbReference type="GO" id="GO:0031201">
    <property type="term" value="C:SNARE complex"/>
    <property type="evidence" value="ECO:0007669"/>
    <property type="project" value="TreeGrafter"/>
</dbReference>
<sequence length="298" mass="35609">MSSGDDKTDILNEQLLRKNLDKNKRQTDNFSKDAKNIITNITILKKFLNENKRFYLQPNYLIKSNESLNDTDYQEFEDQAESIIKKCGDAIRNLKENTFRQIYAPQQKHHLENVFYLMEKYLKDVCKLYSEQKAIRVKRMVDRKKFTQLCSKEINHIIKDETKFKVNINEPLREEMDRMEKKKFDVENELTEQELKELEKENELLFDNLSLQSEEMKQIERQVIEVSRLTQIFTENIVSQVETVDRIQKTTVETNNNLSLGNENIKEAMKKNAALRLWILFIIIVLSFTLLFLDWYND</sequence>
<dbReference type="GO" id="GO:0006890">
    <property type="term" value="P:retrograde vesicle-mediated transport, Golgi to endoplasmic reticulum"/>
    <property type="evidence" value="ECO:0007669"/>
    <property type="project" value="TreeGrafter"/>
</dbReference>
<comment type="subcellular location">
    <subcellularLocation>
        <location evidence="1">Membrane</location>
        <topology evidence="1">Single-pass type IV membrane protein</topology>
    </subcellularLocation>
</comment>
<evidence type="ECO:0000256" key="9">
    <source>
        <dbReference type="SAM" id="Coils"/>
    </source>
</evidence>
<gene>
    <name evidence="12" type="ORF">OXX778_LOCUS20189</name>
</gene>
<dbReference type="PANTHER" id="PTHR15959:SF0">
    <property type="entry name" value="SYNTAXIN-18"/>
    <property type="match status" value="1"/>
</dbReference>
<dbReference type="GO" id="GO:0015031">
    <property type="term" value="P:protein transport"/>
    <property type="evidence" value="ECO:0007669"/>
    <property type="project" value="UniProtKB-KW"/>
</dbReference>
<dbReference type="EMBL" id="CAJNOC010006575">
    <property type="protein sequence ID" value="CAF1080923.1"/>
    <property type="molecule type" value="Genomic_DNA"/>
</dbReference>
<proteinExistence type="inferred from homology"/>
<evidence type="ECO:0000313" key="13">
    <source>
        <dbReference type="Proteomes" id="UP000663879"/>
    </source>
</evidence>
<dbReference type="OrthoDB" id="342981at2759"/>
<dbReference type="SUPFAM" id="SSF58038">
    <property type="entry name" value="SNARE fusion complex"/>
    <property type="match status" value="1"/>
</dbReference>
<dbReference type="PANTHER" id="PTHR15959">
    <property type="entry name" value="SYNTAXIN-18"/>
    <property type="match status" value="1"/>
</dbReference>
<evidence type="ECO:0000313" key="12">
    <source>
        <dbReference type="EMBL" id="CAF1080923.1"/>
    </source>
</evidence>
<dbReference type="AlphaFoldDB" id="A0A814MM85"/>
<reference evidence="12" key="1">
    <citation type="submission" date="2021-02" db="EMBL/GenBank/DDBJ databases">
        <authorList>
            <person name="Nowell W R."/>
        </authorList>
    </citation>
    <scope>NUCLEOTIDE SEQUENCE</scope>
    <source>
        <strain evidence="12">Ploen Becks lab</strain>
    </source>
</reference>
<evidence type="ECO:0000259" key="11">
    <source>
        <dbReference type="PROSITE" id="PS50192"/>
    </source>
</evidence>
<dbReference type="InterPro" id="IPR000727">
    <property type="entry name" value="T_SNARE_dom"/>
</dbReference>
<accession>A0A814MM85</accession>
<keyword evidence="3" id="KW-0813">Transport</keyword>
<evidence type="ECO:0000256" key="4">
    <source>
        <dbReference type="ARBA" id="ARBA00022692"/>
    </source>
</evidence>
<keyword evidence="4 10" id="KW-0812">Transmembrane</keyword>
<evidence type="ECO:0000256" key="1">
    <source>
        <dbReference type="ARBA" id="ARBA00004211"/>
    </source>
</evidence>
<keyword evidence="5" id="KW-0653">Protein transport</keyword>
<evidence type="ECO:0000256" key="10">
    <source>
        <dbReference type="SAM" id="Phobius"/>
    </source>
</evidence>
<evidence type="ECO:0000256" key="5">
    <source>
        <dbReference type="ARBA" id="ARBA00022927"/>
    </source>
</evidence>
<feature type="coiled-coil region" evidence="9">
    <location>
        <begin position="169"/>
        <end position="222"/>
    </location>
</feature>
<protein>
    <recommendedName>
        <fullName evidence="11">t-SNARE coiled-coil homology domain-containing protein</fullName>
    </recommendedName>
</protein>
<comment type="caution">
    <text evidence="12">The sequence shown here is derived from an EMBL/GenBank/DDBJ whole genome shotgun (WGS) entry which is preliminary data.</text>
</comment>
<keyword evidence="7 9" id="KW-0175">Coiled coil</keyword>
<keyword evidence="13" id="KW-1185">Reference proteome</keyword>
<keyword evidence="6 10" id="KW-1133">Transmembrane helix</keyword>
<organism evidence="12 13">
    <name type="scientific">Brachionus calyciflorus</name>
    <dbReference type="NCBI Taxonomy" id="104777"/>
    <lineage>
        <taxon>Eukaryota</taxon>
        <taxon>Metazoa</taxon>
        <taxon>Spiralia</taxon>
        <taxon>Gnathifera</taxon>
        <taxon>Rotifera</taxon>
        <taxon>Eurotatoria</taxon>
        <taxon>Monogononta</taxon>
        <taxon>Pseudotrocha</taxon>
        <taxon>Ploima</taxon>
        <taxon>Brachionidae</taxon>
        <taxon>Brachionus</taxon>
    </lineage>
</organism>
<dbReference type="GO" id="GO:0005783">
    <property type="term" value="C:endoplasmic reticulum"/>
    <property type="evidence" value="ECO:0007669"/>
    <property type="project" value="TreeGrafter"/>
</dbReference>
<dbReference type="Gene3D" id="1.20.5.110">
    <property type="match status" value="1"/>
</dbReference>